<reference evidence="3" key="1">
    <citation type="submission" date="2014-09" db="EMBL/GenBank/DDBJ databases">
        <title>Characterization and complete genome sequence of the Shigella sonnei bacteriophage pSs-1.</title>
        <authorList>
            <person name="Jun J.W."/>
            <person name="Park S.C."/>
        </authorList>
    </citation>
    <scope>NUCLEOTIDE SEQUENCE [LARGE SCALE GENOMIC DNA]</scope>
</reference>
<keyword evidence="3" id="KW-1185">Reference proteome</keyword>
<feature type="transmembrane region" description="Helical" evidence="1">
    <location>
        <begin position="28"/>
        <end position="46"/>
    </location>
</feature>
<name>A0A097BWL1_9CAUD</name>
<proteinExistence type="predicted"/>
<dbReference type="EMBL" id="KM501444">
    <property type="protein sequence ID" value="AIS73314.1"/>
    <property type="molecule type" value="Genomic_DNA"/>
</dbReference>
<keyword evidence="1" id="KW-1133">Transmembrane helix</keyword>
<gene>
    <name evidence="2" type="ORF">pSs1_004</name>
</gene>
<accession>A0A097BWL1</accession>
<protein>
    <submittedName>
        <fullName evidence="2">Gp4</fullName>
    </submittedName>
</protein>
<evidence type="ECO:0000256" key="1">
    <source>
        <dbReference type="SAM" id="Phobius"/>
    </source>
</evidence>
<dbReference type="RefSeq" id="YP_009110812.1">
    <property type="nucleotide sequence ID" value="NC_025829.1"/>
</dbReference>
<organism evidence="2 3">
    <name type="scientific">Shigella phage pSs-1</name>
    <dbReference type="NCBI Taxonomy" id="1551641"/>
    <lineage>
        <taxon>Viruses</taxon>
        <taxon>Duplodnaviria</taxon>
        <taxon>Heunggongvirae</taxon>
        <taxon>Uroviricota</taxon>
        <taxon>Caudoviricetes</taxon>
        <taxon>Pantevenvirales</taxon>
        <taxon>Straboviridae</taxon>
        <taxon>Tevenvirinae</taxon>
        <taxon>Tequatrovirus</taxon>
        <taxon>Tequatrovirus pss1</taxon>
    </lineage>
</organism>
<dbReference type="Proteomes" id="UP000029884">
    <property type="component" value="Segment"/>
</dbReference>
<dbReference type="KEGG" id="vg:22475078"/>
<evidence type="ECO:0000313" key="2">
    <source>
        <dbReference type="EMBL" id="AIS73314.1"/>
    </source>
</evidence>
<evidence type="ECO:0000313" key="3">
    <source>
        <dbReference type="Proteomes" id="UP000029884"/>
    </source>
</evidence>
<keyword evidence="1" id="KW-0812">Transmembrane</keyword>
<sequence>MKFVHGIAFFCWFFLCIGTVITGETSVFLQASAQGVLAILSLFAYIGSKNS</sequence>
<dbReference type="GeneID" id="22475078"/>
<reference evidence="2 3" key="2">
    <citation type="journal article" date="2016" name="Sci. Rep.">
        <title>Bacteriophage application to control the contaminated water with Shigella.</title>
        <authorList>
            <person name="Jun J.W."/>
            <person name="Giri S.S."/>
            <person name="Kim H.J."/>
            <person name="Yun S.K."/>
            <person name="Chi C."/>
            <person name="Chai J.Y."/>
            <person name="Lee B.C."/>
            <person name="Park S.C."/>
        </authorList>
    </citation>
    <scope>NUCLEOTIDE SEQUENCE [LARGE SCALE GENOMIC DNA]</scope>
</reference>
<keyword evidence="1" id="KW-0472">Membrane</keyword>